<keyword evidence="2" id="KW-0812">Transmembrane</keyword>
<feature type="region of interest" description="Disordered" evidence="1">
    <location>
        <begin position="295"/>
        <end position="317"/>
    </location>
</feature>
<dbReference type="CDD" id="cd03062">
    <property type="entry name" value="TRX_Fd_Sucrase"/>
    <property type="match status" value="1"/>
</dbReference>
<reference evidence="3 4" key="1">
    <citation type="submission" date="2024-01" db="EMBL/GenBank/DDBJ databases">
        <title>The complete chloroplast genome sequence of Lithospermum erythrorhizon: insights into the phylogenetic relationship among Boraginaceae species and the maternal lineages of purple gromwells.</title>
        <authorList>
            <person name="Okada T."/>
            <person name="Watanabe K."/>
        </authorList>
    </citation>
    <scope>NUCLEOTIDE SEQUENCE [LARGE SCALE GENOMIC DNA]</scope>
</reference>
<organism evidence="3 4">
    <name type="scientific">Lithospermum erythrorhizon</name>
    <name type="common">Purple gromwell</name>
    <name type="synonym">Lithospermum officinale var. erythrorhizon</name>
    <dbReference type="NCBI Taxonomy" id="34254"/>
    <lineage>
        <taxon>Eukaryota</taxon>
        <taxon>Viridiplantae</taxon>
        <taxon>Streptophyta</taxon>
        <taxon>Embryophyta</taxon>
        <taxon>Tracheophyta</taxon>
        <taxon>Spermatophyta</taxon>
        <taxon>Magnoliopsida</taxon>
        <taxon>eudicotyledons</taxon>
        <taxon>Gunneridae</taxon>
        <taxon>Pentapetalae</taxon>
        <taxon>asterids</taxon>
        <taxon>lamiids</taxon>
        <taxon>Boraginales</taxon>
        <taxon>Boraginaceae</taxon>
        <taxon>Boraginoideae</taxon>
        <taxon>Lithospermeae</taxon>
        <taxon>Lithospermum</taxon>
    </lineage>
</organism>
<proteinExistence type="predicted"/>
<gene>
    <name evidence="3" type="ORF">LIER_16705</name>
</gene>
<dbReference type="PANTHER" id="PTHR31902">
    <property type="entry name" value="ACTIN PATCHES DISTAL PROTEIN 1"/>
    <property type="match status" value="1"/>
</dbReference>
<dbReference type="EMBL" id="BAABME010003769">
    <property type="protein sequence ID" value="GAA0160067.1"/>
    <property type="molecule type" value="Genomic_DNA"/>
</dbReference>
<keyword evidence="2" id="KW-1133">Transmembrane helix</keyword>
<evidence type="ECO:0008006" key="5">
    <source>
        <dbReference type="Google" id="ProtNLM"/>
    </source>
</evidence>
<evidence type="ECO:0000256" key="2">
    <source>
        <dbReference type="SAM" id="Phobius"/>
    </source>
</evidence>
<name>A0AAV3QAB7_LITER</name>
<evidence type="ECO:0000313" key="4">
    <source>
        <dbReference type="Proteomes" id="UP001454036"/>
    </source>
</evidence>
<evidence type="ECO:0000313" key="3">
    <source>
        <dbReference type="EMBL" id="GAA0160067.1"/>
    </source>
</evidence>
<dbReference type="InterPro" id="IPR036249">
    <property type="entry name" value="Thioredoxin-like_sf"/>
</dbReference>
<dbReference type="Proteomes" id="UP001454036">
    <property type="component" value="Unassembled WGS sequence"/>
</dbReference>
<dbReference type="AlphaFoldDB" id="A0AAV3QAB7"/>
<evidence type="ECO:0000256" key="1">
    <source>
        <dbReference type="SAM" id="MobiDB-lite"/>
    </source>
</evidence>
<dbReference type="InterPro" id="IPR009737">
    <property type="entry name" value="Aim32/Apd1-like"/>
</dbReference>
<dbReference type="Gene3D" id="3.40.30.10">
    <property type="entry name" value="Glutaredoxin"/>
    <property type="match status" value="2"/>
</dbReference>
<comment type="caution">
    <text evidence="3">The sequence shown here is derived from an EMBL/GenBank/DDBJ whole genome shotgun (WGS) entry which is preliminary data.</text>
</comment>
<dbReference type="FunFam" id="3.40.30.10:FF:000213">
    <property type="entry name" value="APD1p protein"/>
    <property type="match status" value="1"/>
</dbReference>
<keyword evidence="4" id="KW-1185">Reference proteome</keyword>
<keyword evidence="2" id="KW-0472">Membrane</keyword>
<dbReference type="PANTHER" id="PTHR31902:SF10">
    <property type="entry name" value="SUCRASE_FERREDOXIN-LIKE FAMILY PROTEIN"/>
    <property type="match status" value="1"/>
</dbReference>
<protein>
    <recommendedName>
        <fullName evidence="5">Altered inheritance of mitochondria protein 32</fullName>
    </recommendedName>
</protein>
<sequence length="395" mass="43741">MVLKQCIIIFWPSPTKKPIIKTISSLSQLYHKPNNKNNISSASSNSTYIMAAADVEVEDDVKYGFKRGEMYESNINGTVDPPYARHVFLCYKSHQAWPPRLEASDADPLPKLFAQTLKARRNDIKIRTRFTVCEGGEDIGLLDGDVLLFPEMIKYSGLEETNVESFVDDVLVSGKQWDFGVPEELTGSYVFVCAHNLRDRRCGVCGPVLIEKFKEETVAKDLNDQVFVTACSHIGGHKYAGNLIIFSAGAEGKINGHWYGYVTPDDVTELLDEHIGKGKIIQRIWRGQMGAGAKEPEKFEEQKQINGTASKDVKENSQEVGAGVQKESVGSCCQGVNGFQCCRDGGFEEEKPEKGLRGMFGWTGKWEQREVLAAVSVVGAVAVVAVAYGFYKKSK</sequence>
<dbReference type="Pfam" id="PF06999">
    <property type="entry name" value="Suc_Fer-like"/>
    <property type="match status" value="1"/>
</dbReference>
<accession>A0AAV3QAB7</accession>
<feature type="transmembrane region" description="Helical" evidence="2">
    <location>
        <begin position="371"/>
        <end position="391"/>
    </location>
</feature>
<dbReference type="SUPFAM" id="SSF52833">
    <property type="entry name" value="Thioredoxin-like"/>
    <property type="match status" value="1"/>
</dbReference>